<accession>A0A8J2XL03</accession>
<dbReference type="InterPro" id="IPR006300">
    <property type="entry name" value="FlgB"/>
</dbReference>
<dbReference type="PIRSF" id="PIRSF002889">
    <property type="entry name" value="Rod_FlgB"/>
    <property type="match status" value="1"/>
</dbReference>
<protein>
    <recommendedName>
        <fullName evidence="3 6">Flagellar basal body rod protein FlgB</fullName>
    </recommendedName>
</protein>
<dbReference type="InterPro" id="IPR001444">
    <property type="entry name" value="Flag_bb_rod_N"/>
</dbReference>
<evidence type="ECO:0000256" key="5">
    <source>
        <dbReference type="ARBA" id="ARBA00024934"/>
    </source>
</evidence>
<keyword evidence="9" id="KW-0282">Flagellum</keyword>
<gene>
    <name evidence="9" type="primary">flgB</name>
    <name evidence="9" type="ORF">GCM10011369_03690</name>
</gene>
<keyword evidence="4 6" id="KW-0975">Bacterial flagellum</keyword>
<dbReference type="AlphaFoldDB" id="A0A8J2XL03"/>
<feature type="domain" description="Flagellar basal body rod protein N-terminal" evidence="8">
    <location>
        <begin position="19"/>
        <end position="39"/>
    </location>
</feature>
<dbReference type="RefSeq" id="WP_087504638.1">
    <property type="nucleotide sequence ID" value="NZ_BMDX01000002.1"/>
</dbReference>
<dbReference type="GO" id="GO:0071978">
    <property type="term" value="P:bacterial-type flagellum-dependent swarming motility"/>
    <property type="evidence" value="ECO:0007669"/>
    <property type="project" value="TreeGrafter"/>
</dbReference>
<organism evidence="9 10">
    <name type="scientific">Neiella marina</name>
    <dbReference type="NCBI Taxonomy" id="508461"/>
    <lineage>
        <taxon>Bacteria</taxon>
        <taxon>Pseudomonadati</taxon>
        <taxon>Pseudomonadota</taxon>
        <taxon>Gammaproteobacteria</taxon>
        <taxon>Alteromonadales</taxon>
        <taxon>Echinimonadaceae</taxon>
        <taxon>Neiella</taxon>
    </lineage>
</organism>
<comment type="subunit">
    <text evidence="6">The basal body constitutes a major portion of the flagellar organelle and consists of a number of rings mounted on a central rod.</text>
</comment>
<dbReference type="PANTHER" id="PTHR30435:SF12">
    <property type="entry name" value="FLAGELLAR BASAL BODY ROD PROTEIN FLGB"/>
    <property type="match status" value="1"/>
</dbReference>
<dbReference type="PANTHER" id="PTHR30435">
    <property type="entry name" value="FLAGELLAR PROTEIN"/>
    <property type="match status" value="1"/>
</dbReference>
<evidence type="ECO:0000256" key="6">
    <source>
        <dbReference type="PIRNR" id="PIRNR002889"/>
    </source>
</evidence>
<name>A0A8J2XL03_9GAMM</name>
<dbReference type="PROSITE" id="PS00588">
    <property type="entry name" value="FLAGELLA_BB_ROD"/>
    <property type="match status" value="1"/>
</dbReference>
<dbReference type="EMBL" id="BMDX01000002">
    <property type="protein sequence ID" value="GGA65516.1"/>
    <property type="molecule type" value="Genomic_DNA"/>
</dbReference>
<dbReference type="GO" id="GO:0030694">
    <property type="term" value="C:bacterial-type flagellum basal body, rod"/>
    <property type="evidence" value="ECO:0007669"/>
    <property type="project" value="InterPro"/>
</dbReference>
<comment type="similarity">
    <text evidence="2 6">Belongs to the flagella basal body rod proteins family.</text>
</comment>
<comment type="function">
    <text evidence="5 6">Structural component of flagellum, the bacterial motility apparatus. Part of the rod structure of flagellar basal body.</text>
</comment>
<evidence type="ECO:0000256" key="3">
    <source>
        <dbReference type="ARBA" id="ARBA00014376"/>
    </source>
</evidence>
<keyword evidence="10" id="KW-1185">Reference proteome</keyword>
<dbReference type="InterPro" id="IPR019776">
    <property type="entry name" value="Flagellar_basal_body_rod_CS"/>
</dbReference>
<proteinExistence type="inferred from homology"/>
<feature type="region of interest" description="Disordered" evidence="7">
    <location>
        <begin position="60"/>
        <end position="97"/>
    </location>
</feature>
<feature type="compositionally biased region" description="Polar residues" evidence="7">
    <location>
        <begin position="87"/>
        <end position="97"/>
    </location>
</feature>
<keyword evidence="9" id="KW-0969">Cilium</keyword>
<keyword evidence="9" id="KW-0966">Cell projection</keyword>
<dbReference type="NCBIfam" id="TIGR01396">
    <property type="entry name" value="FlgB"/>
    <property type="match status" value="1"/>
</dbReference>
<evidence type="ECO:0000256" key="7">
    <source>
        <dbReference type="SAM" id="MobiDB-lite"/>
    </source>
</evidence>
<reference evidence="10" key="1">
    <citation type="journal article" date="2019" name="Int. J. Syst. Evol. Microbiol.">
        <title>The Global Catalogue of Microorganisms (GCM) 10K type strain sequencing project: providing services to taxonomists for standard genome sequencing and annotation.</title>
        <authorList>
            <consortium name="The Broad Institute Genomics Platform"/>
            <consortium name="The Broad Institute Genome Sequencing Center for Infectious Disease"/>
            <person name="Wu L."/>
            <person name="Ma J."/>
        </authorList>
    </citation>
    <scope>NUCLEOTIDE SEQUENCE [LARGE SCALE GENOMIC DNA]</scope>
    <source>
        <strain evidence="10">CGMCC 1.10130</strain>
    </source>
</reference>
<evidence type="ECO:0000256" key="4">
    <source>
        <dbReference type="ARBA" id="ARBA00023143"/>
    </source>
</evidence>
<sequence>MAISFDRALGVHQHTLGIRSERAEVLASNMANADTPGYKARDVDFKAAFAKAQGNVASRQHLAKTDGKHITGSSQLSPELKFRVPNQPDTGDGNTVNMQTERNSYLQNALEYQASVRFLDSKFKGLTKALKGE</sequence>
<evidence type="ECO:0000256" key="1">
    <source>
        <dbReference type="ARBA" id="ARBA00004117"/>
    </source>
</evidence>
<evidence type="ECO:0000313" key="10">
    <source>
        <dbReference type="Proteomes" id="UP000619743"/>
    </source>
</evidence>
<evidence type="ECO:0000259" key="8">
    <source>
        <dbReference type="Pfam" id="PF00460"/>
    </source>
</evidence>
<comment type="subcellular location">
    <subcellularLocation>
        <location evidence="1 6">Bacterial flagellum basal body</location>
    </subcellularLocation>
</comment>
<dbReference type="OrthoDB" id="9788334at2"/>
<dbReference type="Pfam" id="PF00460">
    <property type="entry name" value="Flg_bb_rod"/>
    <property type="match status" value="1"/>
</dbReference>
<evidence type="ECO:0000256" key="2">
    <source>
        <dbReference type="ARBA" id="ARBA00009677"/>
    </source>
</evidence>
<comment type="caution">
    <text evidence="9">The sequence shown here is derived from an EMBL/GenBank/DDBJ whole genome shotgun (WGS) entry which is preliminary data.</text>
</comment>
<dbReference type="Proteomes" id="UP000619743">
    <property type="component" value="Unassembled WGS sequence"/>
</dbReference>
<evidence type="ECO:0000313" key="9">
    <source>
        <dbReference type="EMBL" id="GGA65516.1"/>
    </source>
</evidence>